<evidence type="ECO:0000256" key="1">
    <source>
        <dbReference type="ARBA" id="ARBA00004167"/>
    </source>
</evidence>
<protein>
    <submittedName>
        <fullName evidence="4">Glycosyl transferase family 2</fullName>
    </submittedName>
</protein>
<keyword evidence="4" id="KW-0808">Transferase</keyword>
<evidence type="ECO:0000313" key="5">
    <source>
        <dbReference type="Proteomes" id="UP000199267"/>
    </source>
</evidence>
<dbReference type="GO" id="GO:0016757">
    <property type="term" value="F:glycosyltransferase activity"/>
    <property type="evidence" value="ECO:0007669"/>
    <property type="project" value="TreeGrafter"/>
</dbReference>
<dbReference type="PANTHER" id="PTHR21461">
    <property type="entry name" value="GLYCOSYLTRANSFERASE FAMILY 92 PROTEIN"/>
    <property type="match status" value="1"/>
</dbReference>
<dbReference type="AlphaFoldDB" id="A0A1H9NHH7"/>
<evidence type="ECO:0000313" key="4">
    <source>
        <dbReference type="EMBL" id="SER35217.1"/>
    </source>
</evidence>
<accession>A0A1H9NHH7</accession>
<dbReference type="GO" id="GO:0016020">
    <property type="term" value="C:membrane"/>
    <property type="evidence" value="ECO:0007669"/>
    <property type="project" value="UniProtKB-SubCell"/>
</dbReference>
<dbReference type="PANTHER" id="PTHR21461:SF69">
    <property type="entry name" value="GLYCOSYLTRANSFERASE FAMILY 92 PROTEIN"/>
    <property type="match status" value="1"/>
</dbReference>
<reference evidence="4 5" key="1">
    <citation type="submission" date="2016-10" db="EMBL/GenBank/DDBJ databases">
        <authorList>
            <person name="de Groot N.N."/>
        </authorList>
    </citation>
    <scope>NUCLEOTIDE SEQUENCE [LARGE SCALE GENOMIC DNA]</scope>
    <source>
        <strain evidence="4 5">DSM 378</strain>
    </source>
</reference>
<sequence>MKKINDKQKLAIAAIFKNEGPYILEWIAFHRTIGVDNFFIADNGSTDGSSDLLQALEKLGIITYIPFPSTPGVPPQLSAYKKIINEHISEAQWFAFIDADEFLLPTDGETSIKPALQRLTEDNSIGAIAVNWATYGSSHHKEYSADLVVERFNYRATKDFGVNRHYKSIVRSDAYVDTHENPHLFKIKEGLRYVHANNRNITQYNQEIIGLSQETCWEPFRINHYIVKSFEEFTLKKNRGRATIAAAAGLNRNNSFFQGHDRNDEKETINSNLLELIKNEINRLKQQLIQIKTDKNIIELPFPKAPKLIGCMDYAKLIGSDLEFLGWAFFDDNSPVTFHASIDNFIFETKATTKIFRPDVKRKILGAPIDCGFRTSISLSEIPRNLLHKEIYLNATTTGASYRIPAGSSYQYPLPETTKLAR</sequence>
<keyword evidence="3" id="KW-0472">Membrane</keyword>
<dbReference type="CDD" id="cd00761">
    <property type="entry name" value="Glyco_tranf_GTA_type"/>
    <property type="match status" value="1"/>
</dbReference>
<organism evidence="4 5">
    <name type="scientific">Azotobacter beijerinckii</name>
    <dbReference type="NCBI Taxonomy" id="170623"/>
    <lineage>
        <taxon>Bacteria</taxon>
        <taxon>Pseudomonadati</taxon>
        <taxon>Pseudomonadota</taxon>
        <taxon>Gammaproteobacteria</taxon>
        <taxon>Pseudomonadales</taxon>
        <taxon>Pseudomonadaceae</taxon>
        <taxon>Azotobacter</taxon>
    </lineage>
</organism>
<dbReference type="InterPro" id="IPR029044">
    <property type="entry name" value="Nucleotide-diphossugar_trans"/>
</dbReference>
<dbReference type="EMBL" id="FOFJ01000044">
    <property type="protein sequence ID" value="SER35217.1"/>
    <property type="molecule type" value="Genomic_DNA"/>
</dbReference>
<name>A0A1H9NHH7_9GAMM</name>
<keyword evidence="2" id="KW-0812">Transmembrane</keyword>
<keyword evidence="3" id="KW-1133">Transmembrane helix</keyword>
<dbReference type="Gene3D" id="3.90.550.10">
    <property type="entry name" value="Spore Coat Polysaccharide Biosynthesis Protein SpsA, Chain A"/>
    <property type="match status" value="1"/>
</dbReference>
<comment type="subcellular location">
    <subcellularLocation>
        <location evidence="1">Membrane</location>
        <topology evidence="1">Single-pass membrane protein</topology>
    </subcellularLocation>
</comment>
<dbReference type="Pfam" id="PF13704">
    <property type="entry name" value="Glyco_tranf_2_4"/>
    <property type="match status" value="1"/>
</dbReference>
<dbReference type="GO" id="GO:0005737">
    <property type="term" value="C:cytoplasm"/>
    <property type="evidence" value="ECO:0007669"/>
    <property type="project" value="TreeGrafter"/>
</dbReference>
<evidence type="ECO:0000256" key="3">
    <source>
        <dbReference type="ARBA" id="ARBA00022989"/>
    </source>
</evidence>
<gene>
    <name evidence="4" type="ORF">SAMN04244573_03442</name>
</gene>
<evidence type="ECO:0000256" key="2">
    <source>
        <dbReference type="ARBA" id="ARBA00022692"/>
    </source>
</evidence>
<dbReference type="Proteomes" id="UP000199267">
    <property type="component" value="Unassembled WGS sequence"/>
</dbReference>
<dbReference type="RefSeq" id="WP_090624084.1">
    <property type="nucleotide sequence ID" value="NZ_FOFJ01000044.1"/>
</dbReference>
<proteinExistence type="predicted"/>
<dbReference type="SUPFAM" id="SSF53448">
    <property type="entry name" value="Nucleotide-diphospho-sugar transferases"/>
    <property type="match status" value="1"/>
</dbReference>